<proteinExistence type="inferred from homology"/>
<evidence type="ECO:0000313" key="10">
    <source>
        <dbReference type="EMBL" id="MST69889.1"/>
    </source>
</evidence>
<evidence type="ECO:0000256" key="4">
    <source>
        <dbReference type="ARBA" id="ARBA00022475"/>
    </source>
</evidence>
<feature type="transmembrane region" description="Helical" evidence="8">
    <location>
        <begin position="52"/>
        <end position="73"/>
    </location>
</feature>
<evidence type="ECO:0000256" key="2">
    <source>
        <dbReference type="ARBA" id="ARBA00007362"/>
    </source>
</evidence>
<evidence type="ECO:0000256" key="5">
    <source>
        <dbReference type="ARBA" id="ARBA00022692"/>
    </source>
</evidence>
<keyword evidence="6 8" id="KW-1133">Transmembrane helix</keyword>
<accession>A0A6N7XIX7</accession>
<feature type="transmembrane region" description="Helical" evidence="8">
    <location>
        <begin position="124"/>
        <end position="141"/>
    </location>
</feature>
<feature type="transmembrane region" description="Helical" evidence="8">
    <location>
        <begin position="259"/>
        <end position="281"/>
    </location>
</feature>
<dbReference type="PANTHER" id="PTHR22911">
    <property type="entry name" value="ACYL-MALONYL CONDENSING ENZYME-RELATED"/>
    <property type="match status" value="1"/>
</dbReference>
<comment type="subcellular location">
    <subcellularLocation>
        <location evidence="1">Cell membrane</location>
        <topology evidence="1">Multi-pass membrane protein</topology>
    </subcellularLocation>
</comment>
<feature type="transmembrane region" description="Helical" evidence="8">
    <location>
        <begin position="199"/>
        <end position="219"/>
    </location>
</feature>
<dbReference type="Pfam" id="PF00892">
    <property type="entry name" value="EamA"/>
    <property type="match status" value="2"/>
</dbReference>
<dbReference type="Proteomes" id="UP000469424">
    <property type="component" value="Unassembled WGS sequence"/>
</dbReference>
<evidence type="ECO:0000256" key="6">
    <source>
        <dbReference type="ARBA" id="ARBA00022989"/>
    </source>
</evidence>
<evidence type="ECO:0000256" key="7">
    <source>
        <dbReference type="ARBA" id="ARBA00023136"/>
    </source>
</evidence>
<dbReference type="SUPFAM" id="SSF103481">
    <property type="entry name" value="Multidrug resistance efflux transporter EmrE"/>
    <property type="match status" value="2"/>
</dbReference>
<keyword evidence="11" id="KW-1185">Reference proteome</keyword>
<evidence type="ECO:0000259" key="9">
    <source>
        <dbReference type="Pfam" id="PF00892"/>
    </source>
</evidence>
<dbReference type="GO" id="GO:0005886">
    <property type="term" value="C:plasma membrane"/>
    <property type="evidence" value="ECO:0007669"/>
    <property type="project" value="UniProtKB-SubCell"/>
</dbReference>
<feature type="domain" description="EamA" evidence="9">
    <location>
        <begin position="172"/>
        <end position="304"/>
    </location>
</feature>
<keyword evidence="4" id="KW-1003">Cell membrane</keyword>
<dbReference type="InterPro" id="IPR004626">
    <property type="entry name" value="RarD"/>
</dbReference>
<dbReference type="InterPro" id="IPR000620">
    <property type="entry name" value="EamA_dom"/>
</dbReference>
<dbReference type="InterPro" id="IPR037185">
    <property type="entry name" value="EmrE-like"/>
</dbReference>
<evidence type="ECO:0000256" key="1">
    <source>
        <dbReference type="ARBA" id="ARBA00004651"/>
    </source>
</evidence>
<dbReference type="NCBIfam" id="TIGR00688">
    <property type="entry name" value="rarD"/>
    <property type="match status" value="1"/>
</dbReference>
<sequence length="315" mass="35472">MERMGLVQRKKQRGKFKMTKEQSQYRKGVFQVVFCMVIWGVLPIYWKALIPISSSVIMLYRVLMSFLTALLLAHRNYTWQEIWAPLKEDRKTIRTLAVAGVIITINWSTYIWAVNAGFIIQTSLGYYIEPLVVCLLGIILFHERVTKYKVVAMIFALVAVLVLLFHFHQIPFIALGLALTFSVYAAIKRSVTVDPVLSMIYETMFLAPIALAIILYQEISGNGAVAAGAPYQVGLLLLCGFCTAVPLMLFSAGAQKTSMFILGLVEYISPTMQMSLGILLYHEHADSVQFMAFGIIWIGLVFFTIGEFKDTRPNA</sequence>
<comment type="caution">
    <text evidence="10">The sequence shown here is derived from an EMBL/GenBank/DDBJ whole genome shotgun (WGS) entry which is preliminary data.</text>
</comment>
<feature type="transmembrane region" description="Helical" evidence="8">
    <location>
        <begin position="231"/>
        <end position="252"/>
    </location>
</feature>
<evidence type="ECO:0000256" key="8">
    <source>
        <dbReference type="SAM" id="Phobius"/>
    </source>
</evidence>
<feature type="domain" description="EamA" evidence="9">
    <location>
        <begin position="27"/>
        <end position="164"/>
    </location>
</feature>
<reference evidence="10 11" key="1">
    <citation type="submission" date="2019-08" db="EMBL/GenBank/DDBJ databases">
        <title>In-depth cultivation of the pig gut microbiome towards novel bacterial diversity and tailored functional studies.</title>
        <authorList>
            <person name="Wylensek D."/>
            <person name="Hitch T.C.A."/>
            <person name="Clavel T."/>
        </authorList>
    </citation>
    <scope>NUCLEOTIDE SEQUENCE [LARGE SCALE GENOMIC DNA]</scope>
    <source>
        <strain evidence="10 11">WCA-MUC-591-APC-4B</strain>
    </source>
</reference>
<dbReference type="AlphaFoldDB" id="A0A6N7XIX7"/>
<comment type="similarity">
    <text evidence="2">Belongs to the EamA transporter family.</text>
</comment>
<keyword evidence="3" id="KW-0813">Transport</keyword>
<feature type="transmembrane region" description="Helical" evidence="8">
    <location>
        <begin position="287"/>
        <end position="305"/>
    </location>
</feature>
<organism evidence="10 11">
    <name type="scientific">Mogibacterium kristiansenii</name>
    <dbReference type="NCBI Taxonomy" id="2606708"/>
    <lineage>
        <taxon>Bacteria</taxon>
        <taxon>Bacillati</taxon>
        <taxon>Bacillota</taxon>
        <taxon>Clostridia</taxon>
        <taxon>Peptostreptococcales</taxon>
        <taxon>Anaerovoracaceae</taxon>
        <taxon>Mogibacterium</taxon>
    </lineage>
</organism>
<evidence type="ECO:0000256" key="3">
    <source>
        <dbReference type="ARBA" id="ARBA00022448"/>
    </source>
</evidence>
<feature type="transmembrane region" description="Helical" evidence="8">
    <location>
        <begin position="148"/>
        <end position="164"/>
    </location>
</feature>
<name>A0A6N7XIX7_9FIRM</name>
<keyword evidence="5 8" id="KW-0812">Transmembrane</keyword>
<keyword evidence="7 8" id="KW-0472">Membrane</keyword>
<dbReference type="PANTHER" id="PTHR22911:SF137">
    <property type="entry name" value="SOLUTE CARRIER FAMILY 35 MEMBER G2-RELATED"/>
    <property type="match status" value="1"/>
</dbReference>
<feature type="transmembrane region" description="Helical" evidence="8">
    <location>
        <begin position="93"/>
        <end position="112"/>
    </location>
</feature>
<feature type="transmembrane region" description="Helical" evidence="8">
    <location>
        <begin position="28"/>
        <end position="46"/>
    </location>
</feature>
<evidence type="ECO:0000313" key="11">
    <source>
        <dbReference type="Proteomes" id="UP000469424"/>
    </source>
</evidence>
<protein>
    <submittedName>
        <fullName evidence="10">EamA family transporter RarD</fullName>
    </submittedName>
</protein>
<gene>
    <name evidence="10" type="primary">rarD</name>
    <name evidence="10" type="ORF">FYJ65_00800</name>
</gene>
<dbReference type="EMBL" id="VUNA01000001">
    <property type="protein sequence ID" value="MST69889.1"/>
    <property type="molecule type" value="Genomic_DNA"/>
</dbReference>
<feature type="transmembrane region" description="Helical" evidence="8">
    <location>
        <begin position="170"/>
        <end position="187"/>
    </location>
</feature>